<reference evidence="1 2" key="1">
    <citation type="submission" date="2019-03" db="EMBL/GenBank/DDBJ databases">
        <title>Single cell metagenomics reveals metabolic interactions within the superorganism composed of flagellate Streblomastix strix and complex community of Bacteroidetes bacteria on its surface.</title>
        <authorList>
            <person name="Treitli S.C."/>
            <person name="Kolisko M."/>
            <person name="Husnik F."/>
            <person name="Keeling P."/>
            <person name="Hampl V."/>
        </authorList>
    </citation>
    <scope>NUCLEOTIDE SEQUENCE [LARGE SCALE GENOMIC DNA]</scope>
    <source>
        <strain evidence="1">ST1C</strain>
    </source>
</reference>
<comment type="caution">
    <text evidence="1">The sequence shown here is derived from an EMBL/GenBank/DDBJ whole genome shotgun (WGS) entry which is preliminary data.</text>
</comment>
<sequence>GYYYSIALLDQFLSILIPIPPIPIVTPNLSASIPTTLSIPIGDNPVRIATLGSNISIYILPFVKYLAVSHQVNNEYYISQGVFAIGESFAQLFPIQYLSDQVILLPNANEKESGKSQGLVVSKDQMNVWTLSLIWVKFELCIII</sequence>
<name>A0A5J4U7Z3_9EUKA</name>
<protein>
    <submittedName>
        <fullName evidence="1">Uncharacterized protein</fullName>
    </submittedName>
</protein>
<proteinExistence type="predicted"/>
<evidence type="ECO:0000313" key="1">
    <source>
        <dbReference type="EMBL" id="KAA6366333.1"/>
    </source>
</evidence>
<gene>
    <name evidence="1" type="ORF">EZS28_038140</name>
</gene>
<dbReference type="EMBL" id="SNRW01019484">
    <property type="protein sequence ID" value="KAA6366333.1"/>
    <property type="molecule type" value="Genomic_DNA"/>
</dbReference>
<evidence type="ECO:0000313" key="2">
    <source>
        <dbReference type="Proteomes" id="UP000324800"/>
    </source>
</evidence>
<organism evidence="1 2">
    <name type="scientific">Streblomastix strix</name>
    <dbReference type="NCBI Taxonomy" id="222440"/>
    <lineage>
        <taxon>Eukaryota</taxon>
        <taxon>Metamonada</taxon>
        <taxon>Preaxostyla</taxon>
        <taxon>Oxymonadida</taxon>
        <taxon>Streblomastigidae</taxon>
        <taxon>Streblomastix</taxon>
    </lineage>
</organism>
<feature type="non-terminal residue" evidence="1">
    <location>
        <position position="1"/>
    </location>
</feature>
<accession>A0A5J4U7Z3</accession>
<dbReference type="AlphaFoldDB" id="A0A5J4U7Z3"/>
<dbReference type="Proteomes" id="UP000324800">
    <property type="component" value="Unassembled WGS sequence"/>
</dbReference>